<reference evidence="2" key="1">
    <citation type="submission" date="2015-01" db="EMBL/GenBank/DDBJ databases">
        <title>Flavisolibacter sp./LCS9/ whole genome sequencing.</title>
        <authorList>
            <person name="Kim M.K."/>
            <person name="Srinivasan S."/>
            <person name="Lee J.-J."/>
        </authorList>
    </citation>
    <scope>NUCLEOTIDE SEQUENCE [LARGE SCALE GENOMIC DNA]</scope>
    <source>
        <strain evidence="2">LCS9</strain>
    </source>
</reference>
<proteinExistence type="predicted"/>
<keyword evidence="2" id="KW-1185">Reference proteome</keyword>
<dbReference type="STRING" id="1492898.SY85_18260"/>
<reference evidence="1 2" key="2">
    <citation type="journal article" date="2016" name="Int. J. Syst. Evol. Microbiol.">
        <title>Flavisolibacter tropicus sp. nov., isolated from tropical soil.</title>
        <authorList>
            <person name="Lee J.J."/>
            <person name="Kang M.S."/>
            <person name="Kim G.S."/>
            <person name="Lee C.S."/>
            <person name="Lim S."/>
            <person name="Lee J."/>
            <person name="Roh S.H."/>
            <person name="Kang H."/>
            <person name="Ha J.M."/>
            <person name="Bae S."/>
            <person name="Jung H.Y."/>
            <person name="Kim M.K."/>
        </authorList>
    </citation>
    <scope>NUCLEOTIDE SEQUENCE [LARGE SCALE GENOMIC DNA]</scope>
    <source>
        <strain evidence="1 2">LCS9</strain>
    </source>
</reference>
<name>A0A172TYJ1_9BACT</name>
<gene>
    <name evidence="1" type="ORF">SY85_18260</name>
</gene>
<dbReference type="PATRIC" id="fig|1492898.3.peg.3972"/>
<organism evidence="1 2">
    <name type="scientific">Flavisolibacter tropicus</name>
    <dbReference type="NCBI Taxonomy" id="1492898"/>
    <lineage>
        <taxon>Bacteria</taxon>
        <taxon>Pseudomonadati</taxon>
        <taxon>Bacteroidota</taxon>
        <taxon>Chitinophagia</taxon>
        <taxon>Chitinophagales</taxon>
        <taxon>Chitinophagaceae</taxon>
        <taxon>Flavisolibacter</taxon>
    </lineage>
</organism>
<dbReference type="KEGG" id="fla:SY85_18260"/>
<dbReference type="RefSeq" id="WP_066406329.1">
    <property type="nucleotide sequence ID" value="NZ_CP011390.1"/>
</dbReference>
<sequence length="296" mass="31744">MNFQNIISEIEKVDPEVYEKLDTRRSAMQRFAFVGKVLAATAIPSALGSLFKKAYGQSSSTIVDVLNFALTLEHLEAEFYKQAVTSAAAATASASDKAALTLIRDHEVAHVAFLKTAITSLGGTPVNFTAANFDFTGGMGSGTGPFASAFTDYKVLLAVAQTFEDTGVRAYKGQSANLMSNNDVLEAALRIHSVEARHAAKLRHMRRMIPAPNLIPNGSTLQPWITLNQSGITTGNGTADAAIQKSYDGEENVTQANVTITNINGQSIASTEASEAFDEPLTKEQILEIVRPFIKP</sequence>
<dbReference type="SUPFAM" id="SSF47240">
    <property type="entry name" value="Ferritin-like"/>
    <property type="match status" value="1"/>
</dbReference>
<dbReference type="Gene3D" id="1.20.1260.10">
    <property type="match status" value="1"/>
</dbReference>
<dbReference type="CDD" id="cd00657">
    <property type="entry name" value="Ferritin_like"/>
    <property type="match status" value="1"/>
</dbReference>
<dbReference type="Pfam" id="PF13668">
    <property type="entry name" value="Ferritin_2"/>
    <property type="match status" value="1"/>
</dbReference>
<accession>A0A172TYJ1</accession>
<dbReference type="AlphaFoldDB" id="A0A172TYJ1"/>
<evidence type="ECO:0000313" key="2">
    <source>
        <dbReference type="Proteomes" id="UP000077177"/>
    </source>
</evidence>
<dbReference type="Proteomes" id="UP000077177">
    <property type="component" value="Chromosome"/>
</dbReference>
<dbReference type="InterPro" id="IPR012347">
    <property type="entry name" value="Ferritin-like"/>
</dbReference>
<evidence type="ECO:0000313" key="1">
    <source>
        <dbReference type="EMBL" id="ANE52145.1"/>
    </source>
</evidence>
<dbReference type="InterPro" id="IPR009078">
    <property type="entry name" value="Ferritin-like_SF"/>
</dbReference>
<dbReference type="OrthoDB" id="954262at2"/>
<dbReference type="EMBL" id="CP011390">
    <property type="protein sequence ID" value="ANE52145.1"/>
    <property type="molecule type" value="Genomic_DNA"/>
</dbReference>
<protein>
    <submittedName>
        <fullName evidence="1">Dessication-associated protein</fullName>
    </submittedName>
</protein>